<dbReference type="RefSeq" id="WP_236456626.1">
    <property type="nucleotide sequence ID" value="NZ_CBCSGE010000021.1"/>
</dbReference>
<protein>
    <submittedName>
        <fullName evidence="2">DUF5723 family protein</fullName>
    </submittedName>
</protein>
<feature type="domain" description="DUF5723" evidence="1">
    <location>
        <begin position="40"/>
        <end position="403"/>
    </location>
</feature>
<dbReference type="EMBL" id="JBHMEY010000033">
    <property type="protein sequence ID" value="MFB9097081.1"/>
    <property type="molecule type" value="Genomic_DNA"/>
</dbReference>
<accession>A0ABV5GQ19</accession>
<reference evidence="2 3" key="1">
    <citation type="submission" date="2024-09" db="EMBL/GenBank/DDBJ databases">
        <authorList>
            <person name="Sun Q."/>
            <person name="Mori K."/>
        </authorList>
    </citation>
    <scope>NUCLEOTIDE SEQUENCE [LARGE SCALE GENOMIC DNA]</scope>
    <source>
        <strain evidence="2 3">CECT 7955</strain>
    </source>
</reference>
<evidence type="ECO:0000313" key="2">
    <source>
        <dbReference type="EMBL" id="MFB9097081.1"/>
    </source>
</evidence>
<evidence type="ECO:0000313" key="3">
    <source>
        <dbReference type="Proteomes" id="UP001589607"/>
    </source>
</evidence>
<comment type="caution">
    <text evidence="2">The sequence shown here is derived from an EMBL/GenBank/DDBJ whole genome shotgun (WGS) entry which is preliminary data.</text>
</comment>
<sequence length="429" mass="47700">MRKSLIVLIVLFVSFEMYSQSFFGSQYDNYSGVNAVISNPANIVGSRFRTDINIASASAFVGNDYYSVKLGDLFKSDYEFEKSATTNPKSNNNLYSNIDALGPSFMMNIGNKNAIAVFTRLRVITHVSEISGLFLNQIQDEVNQDFSFEGQNFSMASNAWIEYGASFARILKDNEVYSLKGGISLKYLGGIHSGYVKARNLSVSYDYTGLEVTNRTTTTGNIETGNIRSLESFDDPLDNSGVGFGMDLGFTYELKSKVSATDDYLLKVGFSITDFGSMKFKNGEKVLYDANASYTDAEYAINDDFDSYYTRISENKSFKVSLPTALHLNADWNFSKKLFLNFNTDLNLVDTKKENSNYVNNTVSLTPRYETKWLSLYTPLSMVQNSGFQAGFGFRAGPLFVGSGSIVSAMFGEVDAIDVHVGLKIPIYR</sequence>
<keyword evidence="3" id="KW-1185">Reference proteome</keyword>
<dbReference type="InterPro" id="IPR043781">
    <property type="entry name" value="DUF5723"/>
</dbReference>
<organism evidence="2 3">
    <name type="scientific">Flavobacterium jumunjinense</name>
    <dbReference type="NCBI Taxonomy" id="998845"/>
    <lineage>
        <taxon>Bacteria</taxon>
        <taxon>Pseudomonadati</taxon>
        <taxon>Bacteroidota</taxon>
        <taxon>Flavobacteriia</taxon>
        <taxon>Flavobacteriales</taxon>
        <taxon>Flavobacteriaceae</taxon>
        <taxon>Flavobacterium</taxon>
    </lineage>
</organism>
<name>A0ABV5GQ19_9FLAO</name>
<dbReference type="Pfam" id="PF18990">
    <property type="entry name" value="DUF5723"/>
    <property type="match status" value="1"/>
</dbReference>
<evidence type="ECO:0000259" key="1">
    <source>
        <dbReference type="Pfam" id="PF18990"/>
    </source>
</evidence>
<dbReference type="Proteomes" id="UP001589607">
    <property type="component" value="Unassembled WGS sequence"/>
</dbReference>
<proteinExistence type="predicted"/>
<gene>
    <name evidence="2" type="ORF">ACFFVF_11175</name>
</gene>